<dbReference type="Gene3D" id="1.10.287.130">
    <property type="match status" value="1"/>
</dbReference>
<dbReference type="InterPro" id="IPR004358">
    <property type="entry name" value="Sig_transdc_His_kin-like_C"/>
</dbReference>
<keyword evidence="4" id="KW-0808">Transferase</keyword>
<dbReference type="GO" id="GO:0000155">
    <property type="term" value="F:phosphorelay sensor kinase activity"/>
    <property type="evidence" value="ECO:0007669"/>
    <property type="project" value="InterPro"/>
</dbReference>
<dbReference type="InterPro" id="IPR005467">
    <property type="entry name" value="His_kinase_dom"/>
</dbReference>
<evidence type="ECO:0000313" key="12">
    <source>
        <dbReference type="EMBL" id="TFI59712.1"/>
    </source>
</evidence>
<dbReference type="Gene3D" id="3.30.565.10">
    <property type="entry name" value="Histidine kinase-like ATPase, C-terminal domain"/>
    <property type="match status" value="1"/>
</dbReference>
<feature type="modified residue" description="4-aspartylphosphate" evidence="6">
    <location>
        <position position="885"/>
    </location>
</feature>
<protein>
    <recommendedName>
        <fullName evidence="2">histidine kinase</fullName>
        <ecNumber evidence="2">2.7.13.3</ecNumber>
    </recommendedName>
</protein>
<dbReference type="Gene3D" id="3.40.50.2300">
    <property type="match status" value="1"/>
</dbReference>
<dbReference type="NCBIfam" id="TIGR00229">
    <property type="entry name" value="sensory_box"/>
    <property type="match status" value="4"/>
</dbReference>
<evidence type="ECO:0000256" key="4">
    <source>
        <dbReference type="ARBA" id="ARBA00022679"/>
    </source>
</evidence>
<dbReference type="InterPro" id="IPR035965">
    <property type="entry name" value="PAS-like_dom_sf"/>
</dbReference>
<dbReference type="SMART" id="SM00091">
    <property type="entry name" value="PAS"/>
    <property type="match status" value="4"/>
</dbReference>
<dbReference type="SMART" id="SM00448">
    <property type="entry name" value="REC"/>
    <property type="match status" value="1"/>
</dbReference>
<dbReference type="FunFam" id="3.30.450.20:FF:000099">
    <property type="entry name" value="Sensory box sensor histidine kinase"/>
    <property type="match status" value="2"/>
</dbReference>
<dbReference type="SMART" id="SM00086">
    <property type="entry name" value="PAC"/>
    <property type="match status" value="4"/>
</dbReference>
<comment type="catalytic activity">
    <reaction evidence="1">
        <text>ATP + protein L-histidine = ADP + protein N-phospho-L-histidine.</text>
        <dbReference type="EC" id="2.7.13.3"/>
    </reaction>
</comment>
<evidence type="ECO:0000313" key="13">
    <source>
        <dbReference type="Proteomes" id="UP000298213"/>
    </source>
</evidence>
<dbReference type="PROSITE" id="PS50109">
    <property type="entry name" value="HIS_KIN"/>
    <property type="match status" value="1"/>
</dbReference>
<dbReference type="InterPro" id="IPR000700">
    <property type="entry name" value="PAS-assoc_C"/>
</dbReference>
<feature type="domain" description="Histidine kinase" evidence="8">
    <location>
        <begin position="594"/>
        <end position="814"/>
    </location>
</feature>
<dbReference type="InterPro" id="IPR011006">
    <property type="entry name" value="CheY-like_superfamily"/>
</dbReference>
<evidence type="ECO:0000259" key="10">
    <source>
        <dbReference type="PROSITE" id="PS50112"/>
    </source>
</evidence>
<keyword evidence="3 6" id="KW-0597">Phosphoprotein</keyword>
<dbReference type="Pfam" id="PF00512">
    <property type="entry name" value="HisKA"/>
    <property type="match status" value="1"/>
</dbReference>
<dbReference type="PROSITE" id="PS50113">
    <property type="entry name" value="PAC"/>
    <property type="match status" value="3"/>
</dbReference>
<dbReference type="PROSITE" id="PS50110">
    <property type="entry name" value="RESPONSE_REGULATORY"/>
    <property type="match status" value="1"/>
</dbReference>
<feature type="domain" description="PAC" evidence="11">
    <location>
        <begin position="522"/>
        <end position="581"/>
    </location>
</feature>
<evidence type="ECO:0000256" key="2">
    <source>
        <dbReference type="ARBA" id="ARBA00012438"/>
    </source>
</evidence>
<dbReference type="CDD" id="cd00130">
    <property type="entry name" value="PAS"/>
    <property type="match status" value="3"/>
</dbReference>
<dbReference type="InterPro" id="IPR036890">
    <property type="entry name" value="HATPase_C_sf"/>
</dbReference>
<dbReference type="CDD" id="cd00082">
    <property type="entry name" value="HisKA"/>
    <property type="match status" value="1"/>
</dbReference>
<dbReference type="InterPro" id="IPR013655">
    <property type="entry name" value="PAS_fold_3"/>
</dbReference>
<dbReference type="Proteomes" id="UP000298213">
    <property type="component" value="Unassembled WGS sequence"/>
</dbReference>
<dbReference type="SMART" id="SM00388">
    <property type="entry name" value="HisKA"/>
    <property type="match status" value="1"/>
</dbReference>
<comment type="caution">
    <text evidence="12">The sequence shown here is derived from an EMBL/GenBank/DDBJ whole genome shotgun (WGS) entry which is preliminary data.</text>
</comment>
<dbReference type="InterPro" id="IPR036097">
    <property type="entry name" value="HisK_dim/P_sf"/>
</dbReference>
<evidence type="ECO:0000256" key="3">
    <source>
        <dbReference type="ARBA" id="ARBA00022553"/>
    </source>
</evidence>
<feature type="domain" description="PAS" evidence="10">
    <location>
        <begin position="453"/>
        <end position="527"/>
    </location>
</feature>
<dbReference type="PROSITE" id="PS50112">
    <property type="entry name" value="PAS"/>
    <property type="match status" value="3"/>
</dbReference>
<dbReference type="SUPFAM" id="SSF55785">
    <property type="entry name" value="PYP-like sensor domain (PAS domain)"/>
    <property type="match status" value="4"/>
</dbReference>
<evidence type="ECO:0000256" key="5">
    <source>
        <dbReference type="ARBA" id="ARBA00022777"/>
    </source>
</evidence>
<dbReference type="AlphaFoldDB" id="A0A4Y8ZWI0"/>
<proteinExistence type="predicted"/>
<dbReference type="OrthoDB" id="9796100at2"/>
<dbReference type="InterPro" id="IPR003594">
    <property type="entry name" value="HATPase_dom"/>
</dbReference>
<feature type="domain" description="PAC" evidence="11">
    <location>
        <begin position="249"/>
        <end position="302"/>
    </location>
</feature>
<name>A0A4Y8ZWI0_9SPHN</name>
<evidence type="ECO:0000256" key="6">
    <source>
        <dbReference type="PROSITE-ProRule" id="PRU00169"/>
    </source>
</evidence>
<dbReference type="EC" id="2.7.13.3" evidence="2"/>
<dbReference type="Gene3D" id="3.30.450.20">
    <property type="entry name" value="PAS domain"/>
    <property type="match status" value="5"/>
</dbReference>
<dbReference type="SUPFAM" id="SSF47384">
    <property type="entry name" value="Homodimeric domain of signal transducing histidine kinase"/>
    <property type="match status" value="1"/>
</dbReference>
<sequence>MNRHGYDEQTWFTFSYSPVRDEAGEVAGLFCACTETTGQVLAERAVRESEVRFRNMADHAPVMMWVTDESGHCTYLNRGWYEFTGQTPAEAEGFGWLDATHPDDKATAERAFVEANSAQRPFRLEYRLRRADGRYRWAIDAASPRFGASGEFLGYVGSVIDIDERRNAEAALRESEEKFRLMADAAPQIVWITDADGGNEFFNRHWFDYTGAPREPTTAGEVAAGYLHPDDAEPTMKIFDEARRTGTTYRLEHRIRSAAGEYRWFLVRGEPYRDPDTGEVVRWYGASTDIHDRRLAEERLRELNETLEQRIAEAVAERKLLADLVENTDAFVQVADADFRWLAINRASADEFERIYGVRPKVGESMLETLAHLPEHQAAVREVWGRALAGEGFTEIGEFGEPGRERRSYEMKYHVLRDAEGKQIGAYQFVYDVTDRVQEQRRLAEAEAARREADALYRAYFQNSPEALFVVGVAPDASFVVEQVNPAHEAALGFRSDEIRGKRIDEILPNDLAQQVLATYRHVVETGVVHQYREIFDLEGDPQHWDTSLVPMRDADGRIVRLIGSSRNVTRQVMAEEALRQSQKMEAMGQLTGGVAHDFNNLLTPIVGSLDLLQHKKLGGEREQRLIAGAMQSAERARTLVQRLLAFARRQPLQAVPVDVARLVAGMGDLVASTTGPQIRVAVEAADDLPPAMADPNQLEMALLNLAVNARDAMPDGGTLRISASTDRIGPDHVSSLPAGRYIRLSVADTGTGMDEATLARAVEPFFSTKGVGKGTGLGLSMVHGLASQLGGALTIRSRPGFGTNVELWLPRSASGPGAEEASSAPVEDAAERGTALLVDDEELVRLSTADMLVDLGYRVVEAASAEEAIRLIERGETFDLLVTDHLMPGMNGTDLAREARTARPDLPVLLVSGYAESDGIAADLPRLTKPFRKDELAASLAQLGKGG</sequence>
<dbReference type="InterPro" id="IPR052162">
    <property type="entry name" value="Sensor_kinase/Photoreceptor"/>
</dbReference>
<dbReference type="InterPro" id="IPR003661">
    <property type="entry name" value="HisK_dim/P_dom"/>
</dbReference>
<dbReference type="InterPro" id="IPR001789">
    <property type="entry name" value="Sig_transdc_resp-reg_receiver"/>
</dbReference>
<feature type="domain" description="Response regulatory" evidence="9">
    <location>
        <begin position="835"/>
        <end position="945"/>
    </location>
</feature>
<evidence type="ECO:0000259" key="8">
    <source>
        <dbReference type="PROSITE" id="PS50109"/>
    </source>
</evidence>
<keyword evidence="7" id="KW-0175">Coiled coil</keyword>
<dbReference type="Pfam" id="PF02518">
    <property type="entry name" value="HATPase_c"/>
    <property type="match status" value="1"/>
</dbReference>
<dbReference type="EMBL" id="SPDV01000004">
    <property type="protein sequence ID" value="TFI59712.1"/>
    <property type="molecule type" value="Genomic_DNA"/>
</dbReference>
<evidence type="ECO:0000256" key="1">
    <source>
        <dbReference type="ARBA" id="ARBA00000085"/>
    </source>
</evidence>
<keyword evidence="13" id="KW-1185">Reference proteome</keyword>
<gene>
    <name evidence="12" type="ORF">E2493_03300</name>
</gene>
<dbReference type="Pfam" id="PF08448">
    <property type="entry name" value="PAS_4"/>
    <property type="match status" value="2"/>
</dbReference>
<feature type="domain" description="PAC" evidence="11">
    <location>
        <begin position="122"/>
        <end position="174"/>
    </location>
</feature>
<evidence type="ECO:0000256" key="7">
    <source>
        <dbReference type="SAM" id="Coils"/>
    </source>
</evidence>
<dbReference type="InterPro" id="IPR000014">
    <property type="entry name" value="PAS"/>
</dbReference>
<evidence type="ECO:0000259" key="11">
    <source>
        <dbReference type="PROSITE" id="PS50113"/>
    </source>
</evidence>
<dbReference type="SUPFAM" id="SSF55874">
    <property type="entry name" value="ATPase domain of HSP90 chaperone/DNA topoisomerase II/histidine kinase"/>
    <property type="match status" value="1"/>
</dbReference>
<dbReference type="InterPro" id="IPR013656">
    <property type="entry name" value="PAS_4"/>
</dbReference>
<feature type="coiled-coil region" evidence="7">
    <location>
        <begin position="293"/>
        <end position="324"/>
    </location>
</feature>
<dbReference type="Pfam" id="PF08447">
    <property type="entry name" value="PAS_3"/>
    <property type="match status" value="2"/>
</dbReference>
<keyword evidence="5" id="KW-0418">Kinase</keyword>
<dbReference type="SUPFAM" id="SSF52172">
    <property type="entry name" value="CheY-like"/>
    <property type="match status" value="1"/>
</dbReference>
<evidence type="ECO:0000259" key="9">
    <source>
        <dbReference type="PROSITE" id="PS50110"/>
    </source>
</evidence>
<feature type="domain" description="PAS" evidence="10">
    <location>
        <begin position="49"/>
        <end position="119"/>
    </location>
</feature>
<dbReference type="SMART" id="SM00387">
    <property type="entry name" value="HATPase_c"/>
    <property type="match status" value="1"/>
</dbReference>
<dbReference type="PRINTS" id="PR00344">
    <property type="entry name" value="BCTRLSENSOR"/>
</dbReference>
<dbReference type="PANTHER" id="PTHR43304:SF1">
    <property type="entry name" value="PAC DOMAIN-CONTAINING PROTEIN"/>
    <property type="match status" value="1"/>
</dbReference>
<dbReference type="Pfam" id="PF00072">
    <property type="entry name" value="Response_reg"/>
    <property type="match status" value="1"/>
</dbReference>
<feature type="domain" description="PAS" evidence="10">
    <location>
        <begin position="175"/>
        <end position="246"/>
    </location>
</feature>
<dbReference type="PANTHER" id="PTHR43304">
    <property type="entry name" value="PHYTOCHROME-LIKE PROTEIN CPH1"/>
    <property type="match status" value="1"/>
</dbReference>
<organism evidence="12 13">
    <name type="scientific">Sphingomonas parva</name>
    <dbReference type="NCBI Taxonomy" id="2555898"/>
    <lineage>
        <taxon>Bacteria</taxon>
        <taxon>Pseudomonadati</taxon>
        <taxon>Pseudomonadota</taxon>
        <taxon>Alphaproteobacteria</taxon>
        <taxon>Sphingomonadales</taxon>
        <taxon>Sphingomonadaceae</taxon>
        <taxon>Sphingomonas</taxon>
    </lineage>
</organism>
<reference evidence="12 13" key="1">
    <citation type="submission" date="2019-03" db="EMBL/GenBank/DDBJ databases">
        <title>Genome sequence of Sphingomonas sp. 17J27-24.</title>
        <authorList>
            <person name="Kim M."/>
            <person name="Maeng S."/>
            <person name="Sathiyaraj S."/>
        </authorList>
    </citation>
    <scope>NUCLEOTIDE SEQUENCE [LARGE SCALE GENOMIC DNA]</scope>
    <source>
        <strain evidence="12 13">17J27-24</strain>
    </source>
</reference>
<accession>A0A4Y8ZWI0</accession>
<dbReference type="InterPro" id="IPR001610">
    <property type="entry name" value="PAC"/>
</dbReference>